<evidence type="ECO:0000256" key="2">
    <source>
        <dbReference type="SAM" id="SignalP"/>
    </source>
</evidence>
<evidence type="ECO:0008006" key="5">
    <source>
        <dbReference type="Google" id="ProtNLM"/>
    </source>
</evidence>
<keyword evidence="1" id="KW-1133">Transmembrane helix</keyword>
<dbReference type="Proteomes" id="UP000614601">
    <property type="component" value="Unassembled WGS sequence"/>
</dbReference>
<dbReference type="OrthoDB" id="5873684at2759"/>
<keyword evidence="1" id="KW-0472">Membrane</keyword>
<sequence>MKTPGAGPGLAGAVLFLCLCLGLKAEVCPTDKTDTTKPKSPKEVMNQLLLKPKSCPDFKDSAEQKHCCPSRITYGTYYCCTSEQLQEIEAEISAEKRREFLKRNLAIIIVFTIAIAIFCLVVLSMICRKYHWCPLNDQKDVYSQSGSFPASGSHSALGSRYYRPVEQAPPISHRNSQAFAQSLSMTLNQNKPHQTPWVDAPPPYDSIRHQAPNGPTPAQRQHDFNCIMENQLNQMRDSNPHLDS</sequence>
<gene>
    <name evidence="3" type="ORF">BOKJ2_LOCUS9162</name>
</gene>
<keyword evidence="1" id="KW-0812">Transmembrane</keyword>
<protein>
    <recommendedName>
        <fullName evidence="5">CX domain-containing protein</fullName>
    </recommendedName>
</protein>
<keyword evidence="2" id="KW-0732">Signal</keyword>
<reference evidence="3" key="1">
    <citation type="submission" date="2020-09" db="EMBL/GenBank/DDBJ databases">
        <authorList>
            <person name="Kikuchi T."/>
        </authorList>
    </citation>
    <scope>NUCLEOTIDE SEQUENCE</scope>
    <source>
        <strain evidence="3">SH1</strain>
    </source>
</reference>
<evidence type="ECO:0000313" key="4">
    <source>
        <dbReference type="Proteomes" id="UP000614601"/>
    </source>
</evidence>
<accession>A0A811KZJ6</accession>
<dbReference type="EMBL" id="CAJFCW020000004">
    <property type="protein sequence ID" value="CAG9114234.1"/>
    <property type="molecule type" value="Genomic_DNA"/>
</dbReference>
<evidence type="ECO:0000313" key="3">
    <source>
        <dbReference type="EMBL" id="CAD5220874.1"/>
    </source>
</evidence>
<proteinExistence type="predicted"/>
<feature type="transmembrane region" description="Helical" evidence="1">
    <location>
        <begin position="105"/>
        <end position="126"/>
    </location>
</feature>
<feature type="signal peptide" evidence="2">
    <location>
        <begin position="1"/>
        <end position="25"/>
    </location>
</feature>
<keyword evidence="4" id="KW-1185">Reference proteome</keyword>
<evidence type="ECO:0000256" key="1">
    <source>
        <dbReference type="SAM" id="Phobius"/>
    </source>
</evidence>
<dbReference type="EMBL" id="CAJFDH010000004">
    <property type="protein sequence ID" value="CAD5220874.1"/>
    <property type="molecule type" value="Genomic_DNA"/>
</dbReference>
<name>A0A811KZJ6_9BILA</name>
<organism evidence="3 4">
    <name type="scientific">Bursaphelenchus okinawaensis</name>
    <dbReference type="NCBI Taxonomy" id="465554"/>
    <lineage>
        <taxon>Eukaryota</taxon>
        <taxon>Metazoa</taxon>
        <taxon>Ecdysozoa</taxon>
        <taxon>Nematoda</taxon>
        <taxon>Chromadorea</taxon>
        <taxon>Rhabditida</taxon>
        <taxon>Tylenchina</taxon>
        <taxon>Tylenchomorpha</taxon>
        <taxon>Aphelenchoidea</taxon>
        <taxon>Aphelenchoididae</taxon>
        <taxon>Bursaphelenchus</taxon>
    </lineage>
</organism>
<feature type="chain" id="PRO_5036221200" description="CX domain-containing protein" evidence="2">
    <location>
        <begin position="26"/>
        <end position="244"/>
    </location>
</feature>
<dbReference type="Proteomes" id="UP000783686">
    <property type="component" value="Unassembled WGS sequence"/>
</dbReference>
<dbReference type="AlphaFoldDB" id="A0A811KZJ6"/>
<comment type="caution">
    <text evidence="3">The sequence shown here is derived from an EMBL/GenBank/DDBJ whole genome shotgun (WGS) entry which is preliminary data.</text>
</comment>